<keyword evidence="1" id="KW-0812">Transmembrane</keyword>
<feature type="transmembrane region" description="Helical" evidence="1">
    <location>
        <begin position="150"/>
        <end position="169"/>
    </location>
</feature>
<sequence length="271" mass="30376">MTFSVPSVATAALSSRPQAPESPAVQRYDAVDALRGLAMVWMTVFHFCFDLSHFGLWPQNFRVDPFWTTQRTLIVSLFLFCAGLGQAIALHQGQGWARFGRRWGQIAVCALLVSAGSFVMFPASFIYFGVLHGMAVMLLIARCTAGWGRWLWLAGLLAVALPWVAQQLLTGVWPDVAPWFNGRALNWLGLVSRKPFTEDYVPVLPWLGVLWWGLAAGQWAMRARTGWLQWRLPGVLRPLATLGRWSLSYYMVHQPVMIGLLTALVWVMGRA</sequence>
<feature type="transmembrane region" description="Helical" evidence="1">
    <location>
        <begin position="36"/>
        <end position="57"/>
    </location>
</feature>
<gene>
    <name evidence="3" type="ORF">OIN59_21745</name>
</gene>
<feature type="transmembrane region" description="Helical" evidence="1">
    <location>
        <begin position="69"/>
        <end position="90"/>
    </location>
</feature>
<feature type="transmembrane region" description="Helical" evidence="1">
    <location>
        <begin position="247"/>
        <end position="268"/>
    </location>
</feature>
<dbReference type="Pfam" id="PF07786">
    <property type="entry name" value="HGSNAT_cat"/>
    <property type="match status" value="1"/>
</dbReference>
<keyword evidence="1" id="KW-0472">Membrane</keyword>
<dbReference type="InterPro" id="IPR012429">
    <property type="entry name" value="HGSNAT_cat"/>
</dbReference>
<evidence type="ECO:0000256" key="1">
    <source>
        <dbReference type="SAM" id="Phobius"/>
    </source>
</evidence>
<name>A0ABT5S293_9BURK</name>
<dbReference type="Proteomes" id="UP001148932">
    <property type="component" value="Unassembled WGS sequence"/>
</dbReference>
<protein>
    <submittedName>
        <fullName evidence="3">DUF1624 domain-containing protein</fullName>
    </submittedName>
</protein>
<feature type="transmembrane region" description="Helical" evidence="1">
    <location>
        <begin position="125"/>
        <end position="143"/>
    </location>
</feature>
<keyword evidence="4" id="KW-1185">Reference proteome</keyword>
<keyword evidence="1" id="KW-1133">Transmembrane helix</keyword>
<evidence type="ECO:0000259" key="2">
    <source>
        <dbReference type="Pfam" id="PF07786"/>
    </source>
</evidence>
<reference evidence="3" key="1">
    <citation type="submission" date="2022-10" db="EMBL/GenBank/DDBJ databases">
        <title>Description of microaerobic benzene degrading bacteria.</title>
        <authorList>
            <person name="Bedics A."/>
            <person name="Tancsics A."/>
            <person name="Banerjee S."/>
        </authorList>
    </citation>
    <scope>NUCLEOTIDE SEQUENCE</scope>
    <source>
        <strain evidence="3">D2M1</strain>
    </source>
</reference>
<feature type="domain" description="Heparan-alpha-glucosaminide N-acetyltransferase catalytic" evidence="2">
    <location>
        <begin position="27"/>
        <end position="255"/>
    </location>
</feature>
<accession>A0ABT5S293</accession>
<evidence type="ECO:0000313" key="4">
    <source>
        <dbReference type="Proteomes" id="UP001148932"/>
    </source>
</evidence>
<comment type="caution">
    <text evidence="3">The sequence shown here is derived from an EMBL/GenBank/DDBJ whole genome shotgun (WGS) entry which is preliminary data.</text>
</comment>
<proteinExistence type="predicted"/>
<dbReference type="EMBL" id="JAPCKI010000018">
    <property type="protein sequence ID" value="MDD2180071.1"/>
    <property type="molecule type" value="Genomic_DNA"/>
</dbReference>
<organism evidence="3 4">
    <name type="scientific">Acidovorax benzenivorans</name>
    <dbReference type="NCBI Taxonomy" id="2987520"/>
    <lineage>
        <taxon>Bacteria</taxon>
        <taxon>Pseudomonadati</taxon>
        <taxon>Pseudomonadota</taxon>
        <taxon>Betaproteobacteria</taxon>
        <taxon>Burkholderiales</taxon>
        <taxon>Comamonadaceae</taxon>
        <taxon>Acidovorax</taxon>
    </lineage>
</organism>
<dbReference type="RefSeq" id="WP_274113781.1">
    <property type="nucleotide sequence ID" value="NZ_JAPCKI010000018.1"/>
</dbReference>
<evidence type="ECO:0000313" key="3">
    <source>
        <dbReference type="EMBL" id="MDD2180071.1"/>
    </source>
</evidence>